<evidence type="ECO:0000256" key="1">
    <source>
        <dbReference type="SAM" id="SignalP"/>
    </source>
</evidence>
<dbReference type="OrthoDB" id="849114at2"/>
<dbReference type="Pfam" id="PF14125">
    <property type="entry name" value="DUF4292"/>
    <property type="match status" value="1"/>
</dbReference>
<dbReference type="Proteomes" id="UP000490922">
    <property type="component" value="Unassembled WGS sequence"/>
</dbReference>
<name>A0A7J5AHI6_9FLAO</name>
<sequence>MKKYKRIAHFSLVVFLSSLTLLSCKSKAVLASGTASNSLSSDKIIEKHYDTKVNFSTVYIKSSAHYEDGKQSQNVTAEIKIKKDELILISIRFLGITMAKALITPSEVKYYEKIGGKFFDGNYSILSKLVGTDLDYQKVQNMLIGEALDNLKELKYTTSIEDKWYKLENNSDSNTKKTYYFEAENFLIKKQEIAQNSQERMVKISYPNHSEFNNIVFPIGLVIDAHQKSEKTNITIDYNTVSFNEELSFPYSVPEGYQRIFIN</sequence>
<feature type="signal peptide" evidence="1">
    <location>
        <begin position="1"/>
        <end position="31"/>
    </location>
</feature>
<feature type="chain" id="PRO_5029866632" evidence="1">
    <location>
        <begin position="32"/>
        <end position="263"/>
    </location>
</feature>
<evidence type="ECO:0000313" key="2">
    <source>
        <dbReference type="EMBL" id="KAB1157026.1"/>
    </source>
</evidence>
<organism evidence="2 3">
    <name type="scientific">Flavobacterium luteum</name>
    <dbReference type="NCBI Taxonomy" id="2026654"/>
    <lineage>
        <taxon>Bacteria</taxon>
        <taxon>Pseudomonadati</taxon>
        <taxon>Bacteroidota</taxon>
        <taxon>Flavobacteriia</taxon>
        <taxon>Flavobacteriales</taxon>
        <taxon>Flavobacteriaceae</taxon>
        <taxon>Flavobacterium</taxon>
    </lineage>
</organism>
<dbReference type="AlphaFoldDB" id="A0A7J5AHI6"/>
<reference evidence="2 3" key="1">
    <citation type="submission" date="2019-09" db="EMBL/GenBank/DDBJ databases">
        <title>Flavobacterium sp. nov., isolated from glacier ice.</title>
        <authorList>
            <person name="Liu Q."/>
        </authorList>
    </citation>
    <scope>NUCLEOTIDE SEQUENCE [LARGE SCALE GENOMIC DNA]</scope>
    <source>
        <strain evidence="2 3">NBRC 112527</strain>
    </source>
</reference>
<keyword evidence="1" id="KW-0732">Signal</keyword>
<comment type="caution">
    <text evidence="2">The sequence shown here is derived from an EMBL/GenBank/DDBJ whole genome shotgun (WGS) entry which is preliminary data.</text>
</comment>
<dbReference type="RefSeq" id="WP_151107020.1">
    <property type="nucleotide sequence ID" value="NZ_WAEM01000002.1"/>
</dbReference>
<gene>
    <name evidence="2" type="ORF">F6464_06690</name>
</gene>
<protein>
    <submittedName>
        <fullName evidence="2">DUF4292 domain-containing protein</fullName>
    </submittedName>
</protein>
<keyword evidence="3" id="KW-1185">Reference proteome</keyword>
<proteinExistence type="predicted"/>
<dbReference type="EMBL" id="WAEM01000002">
    <property type="protein sequence ID" value="KAB1157026.1"/>
    <property type="molecule type" value="Genomic_DNA"/>
</dbReference>
<dbReference type="PROSITE" id="PS51257">
    <property type="entry name" value="PROKAR_LIPOPROTEIN"/>
    <property type="match status" value="1"/>
</dbReference>
<dbReference type="InterPro" id="IPR025634">
    <property type="entry name" value="DUF4292"/>
</dbReference>
<evidence type="ECO:0000313" key="3">
    <source>
        <dbReference type="Proteomes" id="UP000490922"/>
    </source>
</evidence>
<accession>A0A7J5AHI6</accession>